<sequence length="437" mass="49946">MASKRRPVMTYNDLKEKLQKDLDEKAMVSPLSGTSDESPILNHTPVPALLCPYSKEQLHYAAHLAALSKISLRKPFARICPLQTPSACAERRSMEYLDAFYKNSDWTRDIELVYNAIQHSQTMGSCEEKIHFQEMLFPHTDRTLGDCPYLDQCYNINKGCRYMHYKSVPPRNGFGIIGVEILRQTQKWRSNPNAVGLLSVATKNQEIEMLQKCQSVWRKFGQMLPGHPVGEEVDPIGPQWINCDIRKLDLNVLGKFSVVMADPPWPIHMNLPYGALNDNEIFSLPLNSLSEHGLMFLWVTTRYVSAGRDCLRRWGYRVVNELIWVKTNQLGKTIVSGITGHWLNHTKEHCLVGVKGEPPSFHEEPDCIVAPMRETSRKPDEIYNMIDRLTRRNVKKLELFGRTGNLRPGWLTVGNQVPQGFNVADPVMAEKLRVMKC</sequence>
<keyword evidence="4" id="KW-0949">S-adenosyl-L-methionine</keyword>
<organism evidence="7 8">
    <name type="scientific">Trichoglossum hirsutum</name>
    <dbReference type="NCBI Taxonomy" id="265104"/>
    <lineage>
        <taxon>Eukaryota</taxon>
        <taxon>Fungi</taxon>
        <taxon>Dikarya</taxon>
        <taxon>Ascomycota</taxon>
        <taxon>Pezizomycotina</taxon>
        <taxon>Geoglossomycetes</taxon>
        <taxon>Geoglossales</taxon>
        <taxon>Geoglossaceae</taxon>
        <taxon>Trichoglossum</taxon>
    </lineage>
</organism>
<comment type="caution">
    <text evidence="7">The sequence shown here is derived from an EMBL/GenBank/DDBJ whole genome shotgun (WGS) entry which is preliminary data.</text>
</comment>
<dbReference type="Gene3D" id="3.40.50.150">
    <property type="entry name" value="Vaccinia Virus protein VP39"/>
    <property type="match status" value="1"/>
</dbReference>
<dbReference type="InterPro" id="IPR029063">
    <property type="entry name" value="SAM-dependent_MTases_sf"/>
</dbReference>
<dbReference type="GO" id="GO:0005634">
    <property type="term" value="C:nucleus"/>
    <property type="evidence" value="ECO:0007669"/>
    <property type="project" value="TreeGrafter"/>
</dbReference>
<dbReference type="GO" id="GO:0001734">
    <property type="term" value="F:mRNA m(6)A methyltransferase activity"/>
    <property type="evidence" value="ECO:0007669"/>
    <property type="project" value="UniProtKB-EC"/>
</dbReference>
<dbReference type="SUPFAM" id="SSF53335">
    <property type="entry name" value="S-adenosyl-L-methionine-dependent methyltransferases"/>
    <property type="match status" value="1"/>
</dbReference>
<dbReference type="AlphaFoldDB" id="A0A9P8LDL6"/>
<reference evidence="7" key="1">
    <citation type="submission" date="2021-03" db="EMBL/GenBank/DDBJ databases">
        <title>Comparative genomics and phylogenomic investigation of the class Geoglossomycetes provide insights into ecological specialization and systematics.</title>
        <authorList>
            <person name="Melie T."/>
            <person name="Pirro S."/>
            <person name="Miller A.N."/>
            <person name="Quandt A."/>
        </authorList>
    </citation>
    <scope>NUCLEOTIDE SEQUENCE</scope>
    <source>
        <strain evidence="7">CAQ_001_2017</strain>
    </source>
</reference>
<dbReference type="GO" id="GO:0032259">
    <property type="term" value="P:methylation"/>
    <property type="evidence" value="ECO:0007669"/>
    <property type="project" value="UniProtKB-KW"/>
</dbReference>
<name>A0A9P8LDL6_9PEZI</name>
<evidence type="ECO:0000256" key="2">
    <source>
        <dbReference type="ARBA" id="ARBA00022603"/>
    </source>
</evidence>
<dbReference type="PROSITE" id="PS51143">
    <property type="entry name" value="MT_A70"/>
    <property type="match status" value="1"/>
</dbReference>
<evidence type="ECO:0000256" key="6">
    <source>
        <dbReference type="PROSITE-ProRule" id="PRU00489"/>
    </source>
</evidence>
<dbReference type="Pfam" id="PF05063">
    <property type="entry name" value="MT-A70"/>
    <property type="match status" value="1"/>
</dbReference>
<dbReference type="InterPro" id="IPR007757">
    <property type="entry name" value="MT-A70-like"/>
</dbReference>
<keyword evidence="3" id="KW-0808">Transferase</keyword>
<comment type="catalytic activity">
    <reaction evidence="5">
        <text>an adenosine in mRNA + S-adenosyl-L-methionine = an N(6)-methyladenosine in mRNA + S-adenosyl-L-homocysteine + H(+)</text>
        <dbReference type="Rhea" id="RHEA:55584"/>
        <dbReference type="Rhea" id="RHEA-COMP:12414"/>
        <dbReference type="Rhea" id="RHEA-COMP:12417"/>
        <dbReference type="ChEBI" id="CHEBI:15378"/>
        <dbReference type="ChEBI" id="CHEBI:57856"/>
        <dbReference type="ChEBI" id="CHEBI:59789"/>
        <dbReference type="ChEBI" id="CHEBI:74411"/>
        <dbReference type="ChEBI" id="CHEBI:74449"/>
        <dbReference type="EC" id="2.1.1.348"/>
    </reaction>
</comment>
<proteinExistence type="inferred from homology"/>
<dbReference type="EC" id="2.1.1.348" evidence="1"/>
<comment type="similarity">
    <text evidence="6">Belongs to the MT-A70-like family.</text>
</comment>
<evidence type="ECO:0000313" key="8">
    <source>
        <dbReference type="Proteomes" id="UP000750711"/>
    </source>
</evidence>
<dbReference type="Proteomes" id="UP000750711">
    <property type="component" value="Unassembled WGS sequence"/>
</dbReference>
<dbReference type="EMBL" id="JAGHQM010000390">
    <property type="protein sequence ID" value="KAH0562213.1"/>
    <property type="molecule type" value="Genomic_DNA"/>
</dbReference>
<evidence type="ECO:0000256" key="4">
    <source>
        <dbReference type="ARBA" id="ARBA00022691"/>
    </source>
</evidence>
<keyword evidence="2" id="KW-0489">Methyltransferase</keyword>
<keyword evidence="8" id="KW-1185">Reference proteome</keyword>
<dbReference type="GO" id="GO:0036396">
    <property type="term" value="C:RNA N6-methyladenosine methyltransferase complex"/>
    <property type="evidence" value="ECO:0007669"/>
    <property type="project" value="TreeGrafter"/>
</dbReference>
<gene>
    <name evidence="7" type="ORF">GP486_003090</name>
</gene>
<evidence type="ECO:0000313" key="7">
    <source>
        <dbReference type="EMBL" id="KAH0562213.1"/>
    </source>
</evidence>
<evidence type="ECO:0000256" key="1">
    <source>
        <dbReference type="ARBA" id="ARBA00012160"/>
    </source>
</evidence>
<dbReference type="PANTHER" id="PTHR12829:SF7">
    <property type="entry name" value="N6-ADENOSINE-METHYLTRANSFERASE CATALYTIC SUBUNIT"/>
    <property type="match status" value="1"/>
</dbReference>
<accession>A0A9P8LDL6</accession>
<evidence type="ECO:0000256" key="3">
    <source>
        <dbReference type="ARBA" id="ARBA00022679"/>
    </source>
</evidence>
<protein>
    <recommendedName>
        <fullName evidence="1">mRNA m(6)A methyltransferase</fullName>
        <ecNumber evidence="1">2.1.1.348</ecNumber>
    </recommendedName>
</protein>
<dbReference type="PANTHER" id="PTHR12829">
    <property type="entry name" value="N6-ADENOSINE-METHYLTRANSFERASE"/>
    <property type="match status" value="1"/>
</dbReference>
<evidence type="ECO:0000256" key="5">
    <source>
        <dbReference type="ARBA" id="ARBA00048957"/>
    </source>
</evidence>